<evidence type="ECO:0000256" key="1">
    <source>
        <dbReference type="ARBA" id="ARBA00007074"/>
    </source>
</evidence>
<keyword evidence="3" id="KW-0378">Hydrolase</keyword>
<reference evidence="6 7" key="1">
    <citation type="submission" date="2018-08" db="EMBL/GenBank/DDBJ databases">
        <title>Bacillus chawlae sp. nov., Bacillus glennii sp. nov., and Bacillus saganii sp. nov. Isolated from the Vehicle Assembly Building at Kennedy Space Center where the Viking Spacecraft were Assembled.</title>
        <authorList>
            <person name="Seuylemezian A."/>
            <person name="Vaishampayan P."/>
        </authorList>
    </citation>
    <scope>NUCLEOTIDE SEQUENCE [LARGE SCALE GENOMIC DNA]</scope>
    <source>
        <strain evidence="6 7">V44-8</strain>
    </source>
</reference>
<evidence type="ECO:0000313" key="7">
    <source>
        <dbReference type="Proteomes" id="UP000262939"/>
    </source>
</evidence>
<dbReference type="OrthoDB" id="9813368at2"/>
<dbReference type="GO" id="GO:0008234">
    <property type="term" value="F:cysteine-type peptidase activity"/>
    <property type="evidence" value="ECO:0007669"/>
    <property type="project" value="UniProtKB-KW"/>
</dbReference>
<keyword evidence="4" id="KW-0788">Thiol protease</keyword>
<dbReference type="Pfam" id="PF23795">
    <property type="entry name" value="SH3_YKFC_2nd"/>
    <property type="match status" value="1"/>
</dbReference>
<dbReference type="PROSITE" id="PS51935">
    <property type="entry name" value="NLPC_P60"/>
    <property type="match status" value="1"/>
</dbReference>
<gene>
    <name evidence="6" type="ORF">D0466_15500</name>
</gene>
<dbReference type="Gene3D" id="2.30.30.40">
    <property type="entry name" value="SH3 Domains"/>
    <property type="match status" value="2"/>
</dbReference>
<keyword evidence="7" id="KW-1185">Reference proteome</keyword>
<dbReference type="Proteomes" id="UP000262939">
    <property type="component" value="Unassembled WGS sequence"/>
</dbReference>
<dbReference type="Gene3D" id="3.90.1720.10">
    <property type="entry name" value="endopeptidase domain like (from Nostoc punctiforme)"/>
    <property type="match status" value="1"/>
</dbReference>
<evidence type="ECO:0000313" key="6">
    <source>
        <dbReference type="EMBL" id="RFU61994.1"/>
    </source>
</evidence>
<name>A0A372L8Z4_9BACI</name>
<accession>A0A372L8Z4</accession>
<protein>
    <submittedName>
        <fullName evidence="6">NlpC/P60 family protein</fullName>
    </submittedName>
</protein>
<dbReference type="AlphaFoldDB" id="A0A372L8Z4"/>
<dbReference type="GO" id="GO:0006508">
    <property type="term" value="P:proteolysis"/>
    <property type="evidence" value="ECO:0007669"/>
    <property type="project" value="UniProtKB-KW"/>
</dbReference>
<evidence type="ECO:0000256" key="4">
    <source>
        <dbReference type="ARBA" id="ARBA00022807"/>
    </source>
</evidence>
<dbReference type="PANTHER" id="PTHR47053:SF3">
    <property type="entry name" value="GAMMA-D-GLUTAMYL-L-LYSINE DIPEPTIDYL-PEPTIDASE"/>
    <property type="match status" value="1"/>
</dbReference>
<dbReference type="InterPro" id="IPR038765">
    <property type="entry name" value="Papain-like_cys_pep_sf"/>
</dbReference>
<dbReference type="SUPFAM" id="SSF54001">
    <property type="entry name" value="Cysteine proteinases"/>
    <property type="match status" value="1"/>
</dbReference>
<evidence type="ECO:0000256" key="3">
    <source>
        <dbReference type="ARBA" id="ARBA00022801"/>
    </source>
</evidence>
<proteinExistence type="inferred from homology"/>
<dbReference type="Pfam" id="PF00877">
    <property type="entry name" value="NLPC_P60"/>
    <property type="match status" value="1"/>
</dbReference>
<evidence type="ECO:0000256" key="2">
    <source>
        <dbReference type="ARBA" id="ARBA00022670"/>
    </source>
</evidence>
<organism evidence="6 7">
    <name type="scientific">Peribacillus glennii</name>
    <dbReference type="NCBI Taxonomy" id="2303991"/>
    <lineage>
        <taxon>Bacteria</taxon>
        <taxon>Bacillati</taxon>
        <taxon>Bacillota</taxon>
        <taxon>Bacilli</taxon>
        <taxon>Bacillales</taxon>
        <taxon>Bacillaceae</taxon>
        <taxon>Peribacillus</taxon>
    </lineage>
</organism>
<comment type="similarity">
    <text evidence="1">Belongs to the peptidase C40 family.</text>
</comment>
<sequence length="361" mass="40660">MKPDGGLGAGRSSSNRKYSKRGYIMNWKMLAAFVAILSFLLVLVPKQSEASAPTCYSPNQPKRNYINVSVSTLWKVPGTKRTIDKYSLSNPVDMRKWTASMPSANTRKWLTGKTETQALYGQEVQILKTSGRWLQIAVKDQYTAKNKYGYPGWVPKSHVTKQQAGYNNCRKAIVKTKTADLYDDKNKKYMEISFNARLFVTKTEKDWIKVITPSSQTKWLKRSDVKIYAASTKIPKPSGSNLVNTAKMFLGLPYLWAGTSAYGFDCSGFTHSVYKYHGITIPRDASEQIKKGKSVSKNQLHPGDLLFFAYNNGKGRVHHVSMYAGNGKMIHAPRAGKKIEIISINTEPYKQEFAGARRFAY</sequence>
<keyword evidence="2" id="KW-0645">Protease</keyword>
<dbReference type="PANTHER" id="PTHR47053">
    <property type="entry name" value="MUREIN DD-ENDOPEPTIDASE MEPH-RELATED"/>
    <property type="match status" value="1"/>
</dbReference>
<dbReference type="InterPro" id="IPR051202">
    <property type="entry name" value="Peptidase_C40"/>
</dbReference>
<dbReference type="EMBL" id="QVTD01000011">
    <property type="protein sequence ID" value="RFU61994.1"/>
    <property type="molecule type" value="Genomic_DNA"/>
</dbReference>
<dbReference type="InterPro" id="IPR000064">
    <property type="entry name" value="NLP_P60_dom"/>
</dbReference>
<dbReference type="InterPro" id="IPR057812">
    <property type="entry name" value="SH3_YKFC_2nd"/>
</dbReference>
<comment type="caution">
    <text evidence="6">The sequence shown here is derived from an EMBL/GenBank/DDBJ whole genome shotgun (WGS) entry which is preliminary data.</text>
</comment>
<evidence type="ECO:0000259" key="5">
    <source>
        <dbReference type="PROSITE" id="PS51935"/>
    </source>
</evidence>
<feature type="domain" description="NlpC/P60" evidence="5">
    <location>
        <begin position="236"/>
        <end position="360"/>
    </location>
</feature>